<proteinExistence type="predicted"/>
<protein>
    <submittedName>
        <fullName evidence="2">Uncharacterized protein</fullName>
    </submittedName>
</protein>
<dbReference type="Proteomes" id="UP000679950">
    <property type="component" value="Unassembled WGS sequence"/>
</dbReference>
<evidence type="ECO:0000256" key="1">
    <source>
        <dbReference type="SAM" id="Phobius"/>
    </source>
</evidence>
<evidence type="ECO:0000313" key="2">
    <source>
        <dbReference type="EMBL" id="GIN56259.1"/>
    </source>
</evidence>
<name>A0ABQ4KGL5_9BACI</name>
<evidence type="ECO:0000313" key="3">
    <source>
        <dbReference type="Proteomes" id="UP000679950"/>
    </source>
</evidence>
<sequence length="43" mass="4976">MDLQTVLFTFFGGLGIFLYGIKSMGENRHEEINWGKPEGNEIW</sequence>
<accession>A0ABQ4KGL5</accession>
<dbReference type="RefSeq" id="WP_281414050.1">
    <property type="nucleotide sequence ID" value="NZ_BORB01000003.1"/>
</dbReference>
<reference evidence="2 3" key="1">
    <citation type="submission" date="2021-03" db="EMBL/GenBank/DDBJ databases">
        <title>Antimicrobial resistance genes in bacteria isolated from Japanese honey, and their potential for conferring macrolide and lincosamide resistance in the American foulbrood pathogen Paenibacillus larvae.</title>
        <authorList>
            <person name="Okamoto M."/>
            <person name="Kumagai M."/>
            <person name="Kanamori H."/>
            <person name="Takamatsu D."/>
        </authorList>
    </citation>
    <scope>NUCLEOTIDE SEQUENCE [LARGE SCALE GENOMIC DNA]</scope>
    <source>
        <strain evidence="2 3">J8TS2</strain>
    </source>
</reference>
<feature type="transmembrane region" description="Helical" evidence="1">
    <location>
        <begin position="6"/>
        <end position="21"/>
    </location>
</feature>
<comment type="caution">
    <text evidence="2">The sequence shown here is derived from an EMBL/GenBank/DDBJ whole genome shotgun (WGS) entry which is preliminary data.</text>
</comment>
<keyword evidence="1" id="KW-0812">Transmembrane</keyword>
<dbReference type="EMBL" id="BORB01000003">
    <property type="protein sequence ID" value="GIN56259.1"/>
    <property type="molecule type" value="Genomic_DNA"/>
</dbReference>
<keyword evidence="1" id="KW-1133">Transmembrane helix</keyword>
<keyword evidence="3" id="KW-1185">Reference proteome</keyword>
<gene>
    <name evidence="2" type="ORF">J8TS2_05780</name>
</gene>
<keyword evidence="1" id="KW-0472">Membrane</keyword>
<organism evidence="2 3">
    <name type="scientific">Lederbergia ruris</name>
    <dbReference type="NCBI Taxonomy" id="217495"/>
    <lineage>
        <taxon>Bacteria</taxon>
        <taxon>Bacillati</taxon>
        <taxon>Bacillota</taxon>
        <taxon>Bacilli</taxon>
        <taxon>Bacillales</taxon>
        <taxon>Bacillaceae</taxon>
        <taxon>Lederbergia</taxon>
    </lineage>
</organism>